<dbReference type="PANTHER" id="PTHR10829">
    <property type="entry name" value="CORTACTIN AND DREBRIN"/>
    <property type="match status" value="1"/>
</dbReference>
<feature type="non-terminal residue" evidence="3">
    <location>
        <position position="84"/>
    </location>
</feature>
<comment type="caution">
    <text evidence="3">The sequence shown here is derived from an EMBL/GenBank/DDBJ whole genome shotgun (WGS) entry which is preliminary data.</text>
</comment>
<dbReference type="GO" id="GO:0005886">
    <property type="term" value="C:plasma membrane"/>
    <property type="evidence" value="ECO:0007669"/>
    <property type="project" value="TreeGrafter"/>
</dbReference>
<dbReference type="GO" id="GO:0030864">
    <property type="term" value="C:cortical actin cytoskeleton"/>
    <property type="evidence" value="ECO:0007669"/>
    <property type="project" value="TreeGrafter"/>
</dbReference>
<evidence type="ECO:0000256" key="1">
    <source>
        <dbReference type="ARBA" id="ARBA00022553"/>
    </source>
</evidence>
<accession>A0A401Q787</accession>
<protein>
    <submittedName>
        <fullName evidence="3">Uncharacterized protein</fullName>
    </submittedName>
</protein>
<dbReference type="OrthoDB" id="5971719at2759"/>
<keyword evidence="4" id="KW-1185">Reference proteome</keyword>
<gene>
    <name evidence="3" type="ORF">scyTo_0023131</name>
</gene>
<dbReference type="GO" id="GO:0030427">
    <property type="term" value="C:site of polarized growth"/>
    <property type="evidence" value="ECO:0007669"/>
    <property type="project" value="TreeGrafter"/>
</dbReference>
<evidence type="ECO:0000256" key="2">
    <source>
        <dbReference type="ARBA" id="ARBA00022737"/>
    </source>
</evidence>
<proteinExistence type="predicted"/>
<name>A0A401Q787_SCYTO</name>
<dbReference type="Proteomes" id="UP000288216">
    <property type="component" value="Unassembled WGS sequence"/>
</dbReference>
<dbReference type="Pfam" id="PF02218">
    <property type="entry name" value="HS1_rep"/>
    <property type="match status" value="2"/>
</dbReference>
<dbReference type="PANTHER" id="PTHR10829:SF5">
    <property type="entry name" value="HEMATOPOIETIC LINEAGE CELL-SPECIFIC PROTEIN"/>
    <property type="match status" value="1"/>
</dbReference>
<dbReference type="GO" id="GO:0016477">
    <property type="term" value="P:cell migration"/>
    <property type="evidence" value="ECO:0007669"/>
    <property type="project" value="TreeGrafter"/>
</dbReference>
<sequence>MYLKSNSFPGYYAKGFGGKYGVEKDKVDKSAVGYDYKAVSEKHDSQKDYAKGFGGKYGVEKDKVDKSALGYDYKGVTEKHDSQK</sequence>
<evidence type="ECO:0000313" key="4">
    <source>
        <dbReference type="Proteomes" id="UP000288216"/>
    </source>
</evidence>
<dbReference type="GO" id="GO:0005884">
    <property type="term" value="C:actin filament"/>
    <property type="evidence" value="ECO:0007669"/>
    <property type="project" value="TreeGrafter"/>
</dbReference>
<evidence type="ECO:0000313" key="3">
    <source>
        <dbReference type="EMBL" id="GCB81197.1"/>
    </source>
</evidence>
<keyword evidence="2" id="KW-0677">Repeat</keyword>
<dbReference type="OMA" id="WDPEEQL"/>
<dbReference type="STRING" id="75743.A0A401Q787"/>
<dbReference type="GO" id="GO:0051015">
    <property type="term" value="F:actin filament binding"/>
    <property type="evidence" value="ECO:0007669"/>
    <property type="project" value="TreeGrafter"/>
</dbReference>
<dbReference type="EMBL" id="BFAA01026553">
    <property type="protein sequence ID" value="GCB81197.1"/>
    <property type="molecule type" value="Genomic_DNA"/>
</dbReference>
<dbReference type="GO" id="GO:0030833">
    <property type="term" value="P:regulation of actin filament polymerization"/>
    <property type="evidence" value="ECO:0007669"/>
    <property type="project" value="TreeGrafter"/>
</dbReference>
<dbReference type="InterPro" id="IPR003134">
    <property type="entry name" value="Hs1_Cortactin"/>
</dbReference>
<dbReference type="PROSITE" id="PS51090">
    <property type="entry name" value="CORTACTIN"/>
    <property type="match status" value="2"/>
</dbReference>
<organism evidence="3 4">
    <name type="scientific">Scyliorhinus torazame</name>
    <name type="common">Cloudy catshark</name>
    <name type="synonym">Catulus torazame</name>
    <dbReference type="NCBI Taxonomy" id="75743"/>
    <lineage>
        <taxon>Eukaryota</taxon>
        <taxon>Metazoa</taxon>
        <taxon>Chordata</taxon>
        <taxon>Craniata</taxon>
        <taxon>Vertebrata</taxon>
        <taxon>Chondrichthyes</taxon>
        <taxon>Elasmobranchii</taxon>
        <taxon>Galeomorphii</taxon>
        <taxon>Galeoidea</taxon>
        <taxon>Carcharhiniformes</taxon>
        <taxon>Scyliorhinidae</taxon>
        <taxon>Scyliorhinus</taxon>
    </lineage>
</organism>
<keyword evidence="1" id="KW-0597">Phosphoprotein</keyword>
<reference evidence="3 4" key="1">
    <citation type="journal article" date="2018" name="Nat. Ecol. Evol.">
        <title>Shark genomes provide insights into elasmobranch evolution and the origin of vertebrates.</title>
        <authorList>
            <person name="Hara Y"/>
            <person name="Yamaguchi K"/>
            <person name="Onimaru K"/>
            <person name="Kadota M"/>
            <person name="Koyanagi M"/>
            <person name="Keeley SD"/>
            <person name="Tatsumi K"/>
            <person name="Tanaka K"/>
            <person name="Motone F"/>
            <person name="Kageyama Y"/>
            <person name="Nozu R"/>
            <person name="Adachi N"/>
            <person name="Nishimura O"/>
            <person name="Nakagawa R"/>
            <person name="Tanegashima C"/>
            <person name="Kiyatake I"/>
            <person name="Matsumoto R"/>
            <person name="Murakumo K"/>
            <person name="Nishida K"/>
            <person name="Terakita A"/>
            <person name="Kuratani S"/>
            <person name="Sato K"/>
            <person name="Hyodo S Kuraku.S."/>
        </authorList>
    </citation>
    <scope>NUCLEOTIDE SEQUENCE [LARGE SCALE GENOMIC DNA]</scope>
</reference>
<dbReference type="AlphaFoldDB" id="A0A401Q787"/>